<dbReference type="GO" id="GO:0005516">
    <property type="term" value="F:calmodulin binding"/>
    <property type="evidence" value="ECO:0007669"/>
    <property type="project" value="InterPro"/>
</dbReference>
<protein>
    <submittedName>
        <fullName evidence="2">Calcium/calmodulin dependent protein kinase II Association</fullName>
    </submittedName>
</protein>
<dbReference type="Gene3D" id="3.10.450.50">
    <property type="match status" value="1"/>
</dbReference>
<sequence>MSDQHDIVELISLNRKLLAAIDGKDWGTYVDLCDADLTAFEPEAVGHLVKGLEFHRFYFDLEKEGPRQSTISSPHVRLVGDVAVVTYTRLTQFIGIDGEPQTATAEETRIWHHTDGSWRHIHFHRSTN</sequence>
<dbReference type="SUPFAM" id="SSF54427">
    <property type="entry name" value="NTF2-like"/>
    <property type="match status" value="1"/>
</dbReference>
<dbReference type="KEGG" id="sdyn:Mal52_54970"/>
<evidence type="ECO:0000313" key="3">
    <source>
        <dbReference type="Proteomes" id="UP000319383"/>
    </source>
</evidence>
<dbReference type="InterPro" id="IPR032710">
    <property type="entry name" value="NTF2-like_dom_sf"/>
</dbReference>
<dbReference type="OrthoDB" id="213545at2"/>
<dbReference type="Proteomes" id="UP000319383">
    <property type="component" value="Chromosome"/>
</dbReference>
<reference evidence="2 3" key="1">
    <citation type="submission" date="2019-02" db="EMBL/GenBank/DDBJ databases">
        <title>Deep-cultivation of Planctomycetes and their phenomic and genomic characterization uncovers novel biology.</title>
        <authorList>
            <person name="Wiegand S."/>
            <person name="Jogler M."/>
            <person name="Boedeker C."/>
            <person name="Pinto D."/>
            <person name="Vollmers J."/>
            <person name="Rivas-Marin E."/>
            <person name="Kohn T."/>
            <person name="Peeters S.H."/>
            <person name="Heuer A."/>
            <person name="Rast P."/>
            <person name="Oberbeckmann S."/>
            <person name="Bunk B."/>
            <person name="Jeske O."/>
            <person name="Meyerdierks A."/>
            <person name="Storesund J.E."/>
            <person name="Kallscheuer N."/>
            <person name="Luecker S."/>
            <person name="Lage O.M."/>
            <person name="Pohl T."/>
            <person name="Merkel B.J."/>
            <person name="Hornburger P."/>
            <person name="Mueller R.-W."/>
            <person name="Bruemmer F."/>
            <person name="Labrenz M."/>
            <person name="Spormann A.M."/>
            <person name="Op den Camp H."/>
            <person name="Overmann J."/>
            <person name="Amann R."/>
            <person name="Jetten M.S.M."/>
            <person name="Mascher T."/>
            <person name="Medema M.H."/>
            <person name="Devos D.P."/>
            <person name="Kaster A.-K."/>
            <person name="Ovreas L."/>
            <person name="Rohde M."/>
            <person name="Galperin M.Y."/>
            <person name="Jogler C."/>
        </authorList>
    </citation>
    <scope>NUCLEOTIDE SEQUENCE [LARGE SCALE GENOMIC DNA]</scope>
    <source>
        <strain evidence="2 3">Mal52</strain>
    </source>
</reference>
<proteinExistence type="predicted"/>
<evidence type="ECO:0000259" key="1">
    <source>
        <dbReference type="Pfam" id="PF08332"/>
    </source>
</evidence>
<feature type="domain" description="Calcium/calmodulin-dependent protein kinase II association-domain" evidence="1">
    <location>
        <begin position="9"/>
        <end position="127"/>
    </location>
</feature>
<keyword evidence="3" id="KW-1185">Reference proteome</keyword>
<evidence type="ECO:0000313" key="2">
    <source>
        <dbReference type="EMBL" id="QDU46969.1"/>
    </source>
</evidence>
<dbReference type="RefSeq" id="WP_145379546.1">
    <property type="nucleotide sequence ID" value="NZ_CAXBED010000179.1"/>
</dbReference>
<keyword evidence="2" id="KW-0808">Transferase</keyword>
<dbReference type="InterPro" id="IPR013543">
    <property type="entry name" value="Ca/CaM-dep_prot_kinase-assoc"/>
</dbReference>
<name>A0A517ZWV4_9PLAN</name>
<gene>
    <name evidence="2" type="ORF">Mal52_54970</name>
</gene>
<dbReference type="Pfam" id="PF08332">
    <property type="entry name" value="CaMKII_AD"/>
    <property type="match status" value="1"/>
</dbReference>
<dbReference type="EMBL" id="CP036276">
    <property type="protein sequence ID" value="QDU46969.1"/>
    <property type="molecule type" value="Genomic_DNA"/>
</dbReference>
<accession>A0A517ZWV4</accession>
<dbReference type="GO" id="GO:0004683">
    <property type="term" value="F:calcium/calmodulin-dependent protein kinase activity"/>
    <property type="evidence" value="ECO:0007669"/>
    <property type="project" value="InterPro"/>
</dbReference>
<dbReference type="AlphaFoldDB" id="A0A517ZWV4"/>
<organism evidence="2 3">
    <name type="scientific">Symmachiella dynata</name>
    <dbReference type="NCBI Taxonomy" id="2527995"/>
    <lineage>
        <taxon>Bacteria</taxon>
        <taxon>Pseudomonadati</taxon>
        <taxon>Planctomycetota</taxon>
        <taxon>Planctomycetia</taxon>
        <taxon>Planctomycetales</taxon>
        <taxon>Planctomycetaceae</taxon>
        <taxon>Symmachiella</taxon>
    </lineage>
</organism>
<keyword evidence="2" id="KW-0418">Kinase</keyword>